<name>A0A160T9C7_9ZZZZ</name>
<dbReference type="SMART" id="SM01323">
    <property type="entry name" value="YajC"/>
    <property type="match status" value="1"/>
</dbReference>
<keyword evidence="7" id="KW-0811">Translocation</keyword>
<feature type="transmembrane region" description="Helical" evidence="9">
    <location>
        <begin position="28"/>
        <end position="48"/>
    </location>
</feature>
<evidence type="ECO:0000256" key="8">
    <source>
        <dbReference type="ARBA" id="ARBA00023136"/>
    </source>
</evidence>
<sequence length="121" mass="12854">MKVILAAMALLASGAALAEGPAVSQDPMGMTGQLVFLGGFLVIFYFLLWRPQSKRQKEHKNLMGNLAAGDEVITAGGMLGKVIKVTEEYVVIEVAANIQFPVQKVAVTAVLPKGTIKEVKA</sequence>
<keyword evidence="2" id="KW-0813">Transport</keyword>
<evidence type="ECO:0000256" key="3">
    <source>
        <dbReference type="ARBA" id="ARBA00022475"/>
    </source>
</evidence>
<evidence type="ECO:0000256" key="9">
    <source>
        <dbReference type="SAM" id="Phobius"/>
    </source>
</evidence>
<evidence type="ECO:0000256" key="7">
    <source>
        <dbReference type="ARBA" id="ARBA00023010"/>
    </source>
</evidence>
<organism evidence="10">
    <name type="scientific">hydrothermal vent metagenome</name>
    <dbReference type="NCBI Taxonomy" id="652676"/>
    <lineage>
        <taxon>unclassified sequences</taxon>
        <taxon>metagenomes</taxon>
        <taxon>ecological metagenomes</taxon>
    </lineage>
</organism>
<evidence type="ECO:0000256" key="5">
    <source>
        <dbReference type="ARBA" id="ARBA00022927"/>
    </source>
</evidence>
<dbReference type="AlphaFoldDB" id="A0A160T9C7"/>
<dbReference type="GO" id="GO:0005886">
    <property type="term" value="C:plasma membrane"/>
    <property type="evidence" value="ECO:0007669"/>
    <property type="project" value="UniProtKB-SubCell"/>
</dbReference>
<dbReference type="PANTHER" id="PTHR33909">
    <property type="entry name" value="SEC TRANSLOCON ACCESSORY COMPLEX SUBUNIT YAJC"/>
    <property type="match status" value="1"/>
</dbReference>
<gene>
    <name evidence="10" type="ORF">MGWOODY_Tha2043</name>
</gene>
<keyword evidence="5" id="KW-0653">Protein transport</keyword>
<dbReference type="EMBL" id="CZQC01000024">
    <property type="protein sequence ID" value="CUS40760.1"/>
    <property type="molecule type" value="Genomic_DNA"/>
</dbReference>
<evidence type="ECO:0000256" key="6">
    <source>
        <dbReference type="ARBA" id="ARBA00022989"/>
    </source>
</evidence>
<evidence type="ECO:0000313" key="10">
    <source>
        <dbReference type="EMBL" id="CUS40760.1"/>
    </source>
</evidence>
<keyword evidence="4 9" id="KW-0812">Transmembrane</keyword>
<dbReference type="PRINTS" id="PR01853">
    <property type="entry name" value="YAJCTRNLCASE"/>
</dbReference>
<accession>A0A160T9C7</accession>
<dbReference type="Pfam" id="PF02699">
    <property type="entry name" value="YajC"/>
    <property type="match status" value="1"/>
</dbReference>
<evidence type="ECO:0000256" key="2">
    <source>
        <dbReference type="ARBA" id="ARBA00022448"/>
    </source>
</evidence>
<dbReference type="InterPro" id="IPR003849">
    <property type="entry name" value="Preprotein_translocase_YajC"/>
</dbReference>
<dbReference type="PANTHER" id="PTHR33909:SF1">
    <property type="entry name" value="SEC TRANSLOCON ACCESSORY COMPLEX SUBUNIT YAJC"/>
    <property type="match status" value="1"/>
</dbReference>
<dbReference type="GO" id="GO:0015031">
    <property type="term" value="P:protein transport"/>
    <property type="evidence" value="ECO:0007669"/>
    <property type="project" value="UniProtKB-KW"/>
</dbReference>
<protein>
    <submittedName>
        <fullName evidence="10">Preprotein translocase subunit YajC (TC 3.A.5.1.1)</fullName>
    </submittedName>
</protein>
<reference evidence="10" key="1">
    <citation type="submission" date="2015-10" db="EMBL/GenBank/DDBJ databases">
        <authorList>
            <person name="Gilbert D.G."/>
        </authorList>
    </citation>
    <scope>NUCLEOTIDE SEQUENCE</scope>
</reference>
<keyword evidence="8 9" id="KW-0472">Membrane</keyword>
<evidence type="ECO:0000256" key="1">
    <source>
        <dbReference type="ARBA" id="ARBA00004162"/>
    </source>
</evidence>
<comment type="subcellular location">
    <subcellularLocation>
        <location evidence="1">Cell membrane</location>
        <topology evidence="1">Single-pass membrane protein</topology>
    </subcellularLocation>
</comment>
<evidence type="ECO:0000256" key="4">
    <source>
        <dbReference type="ARBA" id="ARBA00022692"/>
    </source>
</evidence>
<keyword evidence="6 9" id="KW-1133">Transmembrane helix</keyword>
<dbReference type="NCBIfam" id="TIGR00739">
    <property type="entry name" value="yajC"/>
    <property type="match status" value="1"/>
</dbReference>
<keyword evidence="3" id="KW-1003">Cell membrane</keyword>
<proteinExistence type="predicted"/>